<reference evidence="1 2" key="1">
    <citation type="submission" date="2020-03" db="EMBL/GenBank/DDBJ databases">
        <title>Tamlana sp. nov, isolated from XXX.</title>
        <authorList>
            <person name="Cao W.R."/>
        </authorList>
    </citation>
    <scope>NUCLEOTIDE SEQUENCE [LARGE SCALE GENOMIC DNA]</scope>
    <source>
        <strain evidence="1 2">HST1-43</strain>
    </source>
</reference>
<protein>
    <submittedName>
        <fullName evidence="1">IS3 family transposase</fullName>
    </submittedName>
</protein>
<organism evidence="1 2">
    <name type="scientific">Tamlana crocina</name>
    <dbReference type="NCBI Taxonomy" id="393006"/>
    <lineage>
        <taxon>Bacteria</taxon>
        <taxon>Pseudomonadati</taxon>
        <taxon>Bacteroidota</taxon>
        <taxon>Flavobacteriia</taxon>
        <taxon>Flavobacteriales</taxon>
        <taxon>Flavobacteriaceae</taxon>
        <taxon>Tamlana</taxon>
    </lineage>
</organism>
<sequence>DWHLLRERQEKYRFIKQHLMKFPVETMCKILKVSKSGYYHWLQTGPSKLWIENQKISSLVKTIFKDSHESYGAPRM</sequence>
<evidence type="ECO:0000313" key="1">
    <source>
        <dbReference type="EMBL" id="NJX17671.1"/>
    </source>
</evidence>
<name>A0ABX1DN98_9FLAO</name>
<dbReference type="Proteomes" id="UP000760545">
    <property type="component" value="Unassembled WGS sequence"/>
</dbReference>
<accession>A0ABX1DN98</accession>
<proteinExistence type="predicted"/>
<dbReference type="EMBL" id="JAAVJS010000943">
    <property type="protein sequence ID" value="NJX17671.1"/>
    <property type="molecule type" value="Genomic_DNA"/>
</dbReference>
<evidence type="ECO:0000313" key="2">
    <source>
        <dbReference type="Proteomes" id="UP000760545"/>
    </source>
</evidence>
<feature type="non-terminal residue" evidence="1">
    <location>
        <position position="76"/>
    </location>
</feature>
<keyword evidence="2" id="KW-1185">Reference proteome</keyword>
<feature type="non-terminal residue" evidence="1">
    <location>
        <position position="1"/>
    </location>
</feature>
<gene>
    <name evidence="1" type="ORF">HC176_19600</name>
</gene>
<comment type="caution">
    <text evidence="1">The sequence shown here is derived from an EMBL/GenBank/DDBJ whole genome shotgun (WGS) entry which is preliminary data.</text>
</comment>